<dbReference type="EMBL" id="SMCS01000001">
    <property type="protein sequence ID" value="TCV97563.1"/>
    <property type="molecule type" value="Genomic_DNA"/>
</dbReference>
<evidence type="ECO:0000313" key="1">
    <source>
        <dbReference type="EMBL" id="TCV97563.1"/>
    </source>
</evidence>
<dbReference type="OrthoDB" id="5955251at2"/>
<name>A0A4R3Z1B7_9GAMM</name>
<comment type="caution">
    <text evidence="1">The sequence shown here is derived from an EMBL/GenBank/DDBJ whole genome shotgun (WGS) entry which is preliminary data.</text>
</comment>
<protein>
    <submittedName>
        <fullName evidence="1">Toxin CptA</fullName>
    </submittedName>
</protein>
<accession>A0A4R3Z1B7</accession>
<dbReference type="Proteomes" id="UP000295645">
    <property type="component" value="Unassembled WGS sequence"/>
</dbReference>
<sequence>MTSARGIAFEYRPSGFVTRLLACVLVVAAFSVAVAALSPWIKTVLVVGIAVSGYARMRQFRAPCIEGVAWSSEGDWTVRIGADELPATLGKGRALGQLLAFELRWDTGRGHVLLYKDNADDDLRRTLRIRLATTGVR</sequence>
<dbReference type="RefSeq" id="WP_132141615.1">
    <property type="nucleotide sequence ID" value="NZ_SMCS01000001.1"/>
</dbReference>
<keyword evidence="2" id="KW-1185">Reference proteome</keyword>
<dbReference type="AlphaFoldDB" id="A0A4R3Z1B7"/>
<reference evidence="1 2" key="1">
    <citation type="submission" date="2019-03" db="EMBL/GenBank/DDBJ databases">
        <title>Above-ground endophytic microbial communities from plants in different locations in the United States.</title>
        <authorList>
            <person name="Frank C."/>
        </authorList>
    </citation>
    <scope>NUCLEOTIDE SEQUENCE [LARGE SCALE GENOMIC DNA]</scope>
    <source>
        <strain evidence="1 2">LP_13_YM</strain>
    </source>
</reference>
<proteinExistence type="predicted"/>
<organism evidence="1 2">
    <name type="scientific">Luteibacter rhizovicinus</name>
    <dbReference type="NCBI Taxonomy" id="242606"/>
    <lineage>
        <taxon>Bacteria</taxon>
        <taxon>Pseudomonadati</taxon>
        <taxon>Pseudomonadota</taxon>
        <taxon>Gammaproteobacteria</taxon>
        <taxon>Lysobacterales</taxon>
        <taxon>Rhodanobacteraceae</taxon>
        <taxon>Luteibacter</taxon>
    </lineage>
</organism>
<evidence type="ECO:0000313" key="2">
    <source>
        <dbReference type="Proteomes" id="UP000295645"/>
    </source>
</evidence>
<gene>
    <name evidence="1" type="ORF">EC912_101580</name>
</gene>